<feature type="domain" description="Reverse transcriptase zinc-binding" evidence="1">
    <location>
        <begin position="28"/>
        <end position="113"/>
    </location>
</feature>
<dbReference type="GO" id="GO:0003964">
    <property type="term" value="F:RNA-directed DNA polymerase activity"/>
    <property type="evidence" value="ECO:0007669"/>
    <property type="project" value="UniProtKB-KW"/>
</dbReference>
<protein>
    <submittedName>
        <fullName evidence="2">RNA-directed DNA polymerase, eukaryota, reverse transcriptase zinc-binding domain protein</fullName>
    </submittedName>
</protein>
<comment type="caution">
    <text evidence="2">The sequence shown here is derived from an EMBL/GenBank/DDBJ whole genome shotgun (WGS) entry which is preliminary data.</text>
</comment>
<keyword evidence="2" id="KW-0695">RNA-directed DNA polymerase</keyword>
<proteinExistence type="predicted"/>
<reference evidence="2" key="1">
    <citation type="journal article" date="2022" name="Int. J. Mol. Sci.">
        <title>Draft Genome of Tanacetum Coccineum: Genomic Comparison of Closely Related Tanacetum-Family Plants.</title>
        <authorList>
            <person name="Yamashiro T."/>
            <person name="Shiraishi A."/>
            <person name="Nakayama K."/>
            <person name="Satake H."/>
        </authorList>
    </citation>
    <scope>NUCLEOTIDE SEQUENCE</scope>
</reference>
<keyword evidence="3" id="KW-1185">Reference proteome</keyword>
<dbReference type="InterPro" id="IPR026960">
    <property type="entry name" value="RVT-Znf"/>
</dbReference>
<dbReference type="Proteomes" id="UP001151760">
    <property type="component" value="Unassembled WGS sequence"/>
</dbReference>
<gene>
    <name evidence="2" type="ORF">Tco_0803157</name>
</gene>
<evidence type="ECO:0000313" key="2">
    <source>
        <dbReference type="EMBL" id="GJS96189.1"/>
    </source>
</evidence>
<dbReference type="EMBL" id="BQNB010011867">
    <property type="protein sequence ID" value="GJS96189.1"/>
    <property type="molecule type" value="Genomic_DNA"/>
</dbReference>
<sequence>MIALCIGHVSLSEKIDSWKWSIDGSTEFTVASVRDLVDSNILDVVPVATRWNRSIPIKVNVFLWRLKLNRLPTRVNLDRKGIDIGSILCPICHDDIETANHIFFNCGMAQDLWALLAKWWGLDIPLCVNISEWFDWLEVSRIPSKACSFLDGVGGTLLWTIWNYRNRLLFSSSPPKKSVLMDSRVSQSFLWISSRNPNLERSWGKYVKEASLERSGGQGVISESKSNKASWVKVEQVLTSKDKGGFKVSSCFASLLEVGEFEQGCFWWSSNLLDIEYVHEVRVFTGPVVLLLQIKSDLKARGWVNPCQSGRISLDWKVKSILQLPNAFNISHRGMDIDSIVFVPFVMPSILVGRNIGSFRMMNSYEEWRGEFVRFLFGFSLDSKDVLEGFLWSVVVYVELSQQASV</sequence>
<accession>A0ABQ5A0T9</accession>
<keyword evidence="2" id="KW-0808">Transferase</keyword>
<organism evidence="2 3">
    <name type="scientific">Tanacetum coccineum</name>
    <dbReference type="NCBI Taxonomy" id="301880"/>
    <lineage>
        <taxon>Eukaryota</taxon>
        <taxon>Viridiplantae</taxon>
        <taxon>Streptophyta</taxon>
        <taxon>Embryophyta</taxon>
        <taxon>Tracheophyta</taxon>
        <taxon>Spermatophyta</taxon>
        <taxon>Magnoliopsida</taxon>
        <taxon>eudicotyledons</taxon>
        <taxon>Gunneridae</taxon>
        <taxon>Pentapetalae</taxon>
        <taxon>asterids</taxon>
        <taxon>campanulids</taxon>
        <taxon>Asterales</taxon>
        <taxon>Asteraceae</taxon>
        <taxon>Asteroideae</taxon>
        <taxon>Anthemideae</taxon>
        <taxon>Anthemidinae</taxon>
        <taxon>Tanacetum</taxon>
    </lineage>
</organism>
<evidence type="ECO:0000259" key="1">
    <source>
        <dbReference type="Pfam" id="PF13966"/>
    </source>
</evidence>
<keyword evidence="2" id="KW-0548">Nucleotidyltransferase</keyword>
<name>A0ABQ5A0T9_9ASTR</name>
<reference evidence="2" key="2">
    <citation type="submission" date="2022-01" db="EMBL/GenBank/DDBJ databases">
        <authorList>
            <person name="Yamashiro T."/>
            <person name="Shiraishi A."/>
            <person name="Satake H."/>
            <person name="Nakayama K."/>
        </authorList>
    </citation>
    <scope>NUCLEOTIDE SEQUENCE</scope>
</reference>
<dbReference type="Pfam" id="PF13966">
    <property type="entry name" value="zf-RVT"/>
    <property type="match status" value="1"/>
</dbReference>
<evidence type="ECO:0000313" key="3">
    <source>
        <dbReference type="Proteomes" id="UP001151760"/>
    </source>
</evidence>